<sequence>MDLKVIKSTAQIAHLVICGNEILNGTIKASNDSAVSEAYSIADDINERSPVVTTEFNQNSTLTSENNLSTNVSENEDFNISNITDSNRSLSDNWENELFVGSSTETEVKIDVLNSTMISEDTKIASELNSSTTDDKTVCITSADCEAGCICNQAGNCECNLKPTSILPSSNGDDEPKPLYESLNGYNKIRLFRPSEYKSVSHLKLSTLQQLGSTIGHRTGLSSRGTYLTRVGSGRLVGLPWNQMNTKYLTRRSK</sequence>
<organism evidence="1 2">
    <name type="scientific">Syphacia muris</name>
    <dbReference type="NCBI Taxonomy" id="451379"/>
    <lineage>
        <taxon>Eukaryota</taxon>
        <taxon>Metazoa</taxon>
        <taxon>Ecdysozoa</taxon>
        <taxon>Nematoda</taxon>
        <taxon>Chromadorea</taxon>
        <taxon>Rhabditida</taxon>
        <taxon>Spirurina</taxon>
        <taxon>Oxyuridomorpha</taxon>
        <taxon>Oxyuroidea</taxon>
        <taxon>Oxyuridae</taxon>
        <taxon>Syphacia</taxon>
    </lineage>
</organism>
<evidence type="ECO:0000313" key="2">
    <source>
        <dbReference type="WBParaSite" id="SMUV_0000750101-mRNA-1"/>
    </source>
</evidence>
<dbReference type="WBParaSite" id="SMUV_0000750101-mRNA-1">
    <property type="protein sequence ID" value="SMUV_0000750101-mRNA-1"/>
    <property type="gene ID" value="SMUV_0000750101"/>
</dbReference>
<dbReference type="AlphaFoldDB" id="A0A0N5ARV7"/>
<evidence type="ECO:0000313" key="1">
    <source>
        <dbReference type="Proteomes" id="UP000046393"/>
    </source>
</evidence>
<dbReference type="Proteomes" id="UP000046393">
    <property type="component" value="Unplaced"/>
</dbReference>
<keyword evidence="1" id="KW-1185">Reference proteome</keyword>
<protein>
    <submittedName>
        <fullName evidence="2">DUF4335 domain-containing protein</fullName>
    </submittedName>
</protein>
<reference evidence="2" key="1">
    <citation type="submission" date="2017-02" db="UniProtKB">
        <authorList>
            <consortium name="WormBaseParasite"/>
        </authorList>
    </citation>
    <scope>IDENTIFICATION</scope>
</reference>
<accession>A0A0N5ARV7</accession>
<name>A0A0N5ARV7_9BILA</name>
<proteinExistence type="predicted"/>